<dbReference type="HOGENOM" id="CLU_140478_0_1_1"/>
<dbReference type="EMBL" id="KN834791">
    <property type="protein sequence ID" value="KIK57452.1"/>
    <property type="molecule type" value="Genomic_DNA"/>
</dbReference>
<gene>
    <name evidence="2" type="ORF">GYMLUDRAFT_46336</name>
</gene>
<keyword evidence="3" id="KW-1185">Reference proteome</keyword>
<feature type="compositionally biased region" description="Low complexity" evidence="1">
    <location>
        <begin position="44"/>
        <end position="55"/>
    </location>
</feature>
<accession>A0A0D0CGX7</accession>
<dbReference type="AlphaFoldDB" id="A0A0D0CGX7"/>
<dbReference type="Proteomes" id="UP000053593">
    <property type="component" value="Unassembled WGS sequence"/>
</dbReference>
<feature type="compositionally biased region" description="Basic and acidic residues" evidence="1">
    <location>
        <begin position="1"/>
        <end position="12"/>
    </location>
</feature>
<protein>
    <submittedName>
        <fullName evidence="2">Uncharacterized protein</fullName>
    </submittedName>
</protein>
<proteinExistence type="predicted"/>
<sequence length="109" mass="11994">MSDEYGRQKAFNEEGLVDESLDTKNINPEGRTLDERYRNYPLEGDTTSSGGFSTTPEVWSDRAQRGNPYDATKRDDVSKSGNGAGLVDQSVNGGNLKEQVEDAKQGKDM</sequence>
<dbReference type="OrthoDB" id="3250036at2759"/>
<evidence type="ECO:0000313" key="3">
    <source>
        <dbReference type="Proteomes" id="UP000053593"/>
    </source>
</evidence>
<feature type="region of interest" description="Disordered" evidence="1">
    <location>
        <begin position="1"/>
        <end position="109"/>
    </location>
</feature>
<reference evidence="2 3" key="1">
    <citation type="submission" date="2014-04" db="EMBL/GenBank/DDBJ databases">
        <title>Evolutionary Origins and Diversification of the Mycorrhizal Mutualists.</title>
        <authorList>
            <consortium name="DOE Joint Genome Institute"/>
            <consortium name="Mycorrhizal Genomics Consortium"/>
            <person name="Kohler A."/>
            <person name="Kuo A."/>
            <person name="Nagy L.G."/>
            <person name="Floudas D."/>
            <person name="Copeland A."/>
            <person name="Barry K.W."/>
            <person name="Cichocki N."/>
            <person name="Veneault-Fourrey C."/>
            <person name="LaButti K."/>
            <person name="Lindquist E.A."/>
            <person name="Lipzen A."/>
            <person name="Lundell T."/>
            <person name="Morin E."/>
            <person name="Murat C."/>
            <person name="Riley R."/>
            <person name="Ohm R."/>
            <person name="Sun H."/>
            <person name="Tunlid A."/>
            <person name="Henrissat B."/>
            <person name="Grigoriev I.V."/>
            <person name="Hibbett D.S."/>
            <person name="Martin F."/>
        </authorList>
    </citation>
    <scope>NUCLEOTIDE SEQUENCE [LARGE SCALE GENOMIC DNA]</scope>
    <source>
        <strain evidence="2 3">FD-317 M1</strain>
    </source>
</reference>
<evidence type="ECO:0000313" key="2">
    <source>
        <dbReference type="EMBL" id="KIK57452.1"/>
    </source>
</evidence>
<evidence type="ECO:0000256" key="1">
    <source>
        <dbReference type="SAM" id="MobiDB-lite"/>
    </source>
</evidence>
<feature type="compositionally biased region" description="Basic and acidic residues" evidence="1">
    <location>
        <begin position="98"/>
        <end position="109"/>
    </location>
</feature>
<name>A0A0D0CGX7_9AGAR</name>
<organism evidence="2 3">
    <name type="scientific">Collybiopsis luxurians FD-317 M1</name>
    <dbReference type="NCBI Taxonomy" id="944289"/>
    <lineage>
        <taxon>Eukaryota</taxon>
        <taxon>Fungi</taxon>
        <taxon>Dikarya</taxon>
        <taxon>Basidiomycota</taxon>
        <taxon>Agaricomycotina</taxon>
        <taxon>Agaricomycetes</taxon>
        <taxon>Agaricomycetidae</taxon>
        <taxon>Agaricales</taxon>
        <taxon>Marasmiineae</taxon>
        <taxon>Omphalotaceae</taxon>
        <taxon>Collybiopsis</taxon>
        <taxon>Collybiopsis luxurians</taxon>
    </lineage>
</organism>